<dbReference type="InterPro" id="IPR029045">
    <property type="entry name" value="ClpP/crotonase-like_dom_sf"/>
</dbReference>
<protein>
    <submittedName>
        <fullName evidence="2">Unannotated protein</fullName>
    </submittedName>
</protein>
<dbReference type="InterPro" id="IPR014748">
    <property type="entry name" value="Enoyl-CoA_hydra_C"/>
</dbReference>
<proteinExistence type="inferred from homology"/>
<dbReference type="CDD" id="cd06558">
    <property type="entry name" value="crotonase-like"/>
    <property type="match status" value="1"/>
</dbReference>
<dbReference type="PROSITE" id="PS00166">
    <property type="entry name" value="ENOYL_COA_HYDRATASE"/>
    <property type="match status" value="1"/>
</dbReference>
<dbReference type="InterPro" id="IPR051683">
    <property type="entry name" value="Enoyl-CoA_Hydratase/Isomerase"/>
</dbReference>
<accession>A0A6J6M1V8</accession>
<dbReference type="PANTHER" id="PTHR42964">
    <property type="entry name" value="ENOYL-COA HYDRATASE"/>
    <property type="match status" value="1"/>
</dbReference>
<evidence type="ECO:0000313" key="2">
    <source>
        <dbReference type="EMBL" id="CAB4668130.1"/>
    </source>
</evidence>
<evidence type="ECO:0000256" key="1">
    <source>
        <dbReference type="ARBA" id="ARBA00005254"/>
    </source>
</evidence>
<comment type="similarity">
    <text evidence="1">Belongs to the enoyl-CoA hydratase/isomerase family.</text>
</comment>
<dbReference type="PANTHER" id="PTHR42964:SF1">
    <property type="entry name" value="POLYKETIDE BIOSYNTHESIS ENOYL-COA HYDRATASE PKSH-RELATED"/>
    <property type="match status" value="1"/>
</dbReference>
<dbReference type="Pfam" id="PF00378">
    <property type="entry name" value="ECH_1"/>
    <property type="match status" value="1"/>
</dbReference>
<gene>
    <name evidence="2" type="ORF">UFOPK2242_01313</name>
</gene>
<name>A0A6J6M1V8_9ZZZZ</name>
<reference evidence="2" key="1">
    <citation type="submission" date="2020-05" db="EMBL/GenBank/DDBJ databases">
        <authorList>
            <person name="Chiriac C."/>
            <person name="Salcher M."/>
            <person name="Ghai R."/>
            <person name="Kavagutti S V."/>
        </authorList>
    </citation>
    <scope>NUCLEOTIDE SEQUENCE</scope>
</reference>
<sequence>MLEKPPLGDSEVAYSVENGVARITIDRPWRRNAMSFAVMQGLRDALALAKGDEAVRVVVLTGAGDRAFCAGADLDAIAGTGEEAHEKRGVLVRLFQDLWALGKPTIARVRGYALAGGMGLALCCDFVIAADDAQFGTPEVNVGLWPYIVTVPMLRSMPLRKVLELQMTGRRVGAVEALAIGFVNEVVTVANLDERVDALAAELAAKSPLVLQLGRDAFYRALEMESDPALEYLHSKLNEHTKIADAAEGIAAFAEKRPPMWTGR</sequence>
<dbReference type="Gene3D" id="1.10.12.10">
    <property type="entry name" value="Lyase 2-enoyl-coa Hydratase, Chain A, domain 2"/>
    <property type="match status" value="1"/>
</dbReference>
<dbReference type="InterPro" id="IPR001753">
    <property type="entry name" value="Enoyl-CoA_hydra/iso"/>
</dbReference>
<dbReference type="EMBL" id="CAEZWM010000194">
    <property type="protein sequence ID" value="CAB4668130.1"/>
    <property type="molecule type" value="Genomic_DNA"/>
</dbReference>
<dbReference type="InterPro" id="IPR018376">
    <property type="entry name" value="Enoyl-CoA_hyd/isom_CS"/>
</dbReference>
<dbReference type="Gene3D" id="3.90.226.10">
    <property type="entry name" value="2-enoyl-CoA Hydratase, Chain A, domain 1"/>
    <property type="match status" value="1"/>
</dbReference>
<dbReference type="AlphaFoldDB" id="A0A6J6M1V8"/>
<dbReference type="SUPFAM" id="SSF52096">
    <property type="entry name" value="ClpP/crotonase"/>
    <property type="match status" value="1"/>
</dbReference>
<dbReference type="GO" id="GO:0003824">
    <property type="term" value="F:catalytic activity"/>
    <property type="evidence" value="ECO:0007669"/>
    <property type="project" value="InterPro"/>
</dbReference>
<organism evidence="2">
    <name type="scientific">freshwater metagenome</name>
    <dbReference type="NCBI Taxonomy" id="449393"/>
    <lineage>
        <taxon>unclassified sequences</taxon>
        <taxon>metagenomes</taxon>
        <taxon>ecological metagenomes</taxon>
    </lineage>
</organism>